<protein>
    <submittedName>
        <fullName evidence="2">Uncharacterized protein</fullName>
    </submittedName>
</protein>
<feature type="compositionally biased region" description="Low complexity" evidence="1">
    <location>
        <begin position="30"/>
        <end position="51"/>
    </location>
</feature>
<evidence type="ECO:0000256" key="1">
    <source>
        <dbReference type="SAM" id="MobiDB-lite"/>
    </source>
</evidence>
<dbReference type="EMBL" id="ON887157">
    <property type="protein sequence ID" value="WBR14908.1"/>
    <property type="molecule type" value="Genomic_DNA"/>
</dbReference>
<sequence>MQAPALPRAFGPTTHTHPARQQQREHQPHQHQSPLEQQQQERPPPEQQQQQQRRRQWQHIQRLLRERLDGRLIEAFRLQAHRQLDAQQEHDTSMLMRRVAAVWTDPTVPRCVAINDALPTCFDGPDLLVSAVVTLARHVPPAITLIFDETDTLVVPARDLYFAQRFRRLLPRMRQAVAAEDTEALASLQESVESAIALVNLTARHRILLSDDVTEVDCRGRLPLLWFARAILAGVRAYLSGSSPPTVAADAGIAPAPCASCPGPSDEPWPRVFAAAILTSTAQVAVVGNVTYQRLGGIWVRHSPVPVRLDTPTAIERFAIDYCLWAGPAVVDARPLDDPVIRWADQLYRCVSIDGPCLWTIERALSDALLRCPPAYAMHGVFRAMLDCVGLVEASQRIRHGVTAPTILTHMTT</sequence>
<name>A0AA95J4N5_9VIRU</name>
<proteinExistence type="predicted"/>
<evidence type="ECO:0000313" key="3">
    <source>
        <dbReference type="Proteomes" id="UP001185135"/>
    </source>
</evidence>
<gene>
    <name evidence="2" type="ORF">pkur_cds_734</name>
</gene>
<dbReference type="Proteomes" id="UP001185135">
    <property type="component" value="Segment"/>
</dbReference>
<organism evidence="2 3">
    <name type="scientific">Pandoravirus kuranda</name>
    <dbReference type="NCBI Taxonomy" id="3019033"/>
    <lineage>
        <taxon>Viruses</taxon>
        <taxon>Pandoravirus</taxon>
    </lineage>
</organism>
<evidence type="ECO:0000313" key="2">
    <source>
        <dbReference type="EMBL" id="WBR14908.1"/>
    </source>
</evidence>
<accession>A0AA95J4N5</accession>
<feature type="region of interest" description="Disordered" evidence="1">
    <location>
        <begin position="1"/>
        <end position="55"/>
    </location>
</feature>
<reference evidence="2" key="1">
    <citation type="submission" date="2022-06" db="EMBL/GenBank/DDBJ databases">
        <authorList>
            <person name="Legendre M."/>
            <person name="Claverie J.-M."/>
            <person name="Alempic J.-M."/>
            <person name="Abergel C."/>
        </authorList>
    </citation>
    <scope>NUCLEOTIDE SEQUENCE</scope>
    <source>
        <strain evidence="2">Kuranda</strain>
    </source>
</reference>